<dbReference type="AlphaFoldDB" id="A0A0D2FL21"/>
<keyword evidence="4" id="KW-1185">Reference proteome</keyword>
<keyword evidence="2" id="KW-0812">Transmembrane</keyword>
<evidence type="ECO:0000256" key="2">
    <source>
        <dbReference type="SAM" id="Phobius"/>
    </source>
</evidence>
<evidence type="ECO:0000313" key="3">
    <source>
        <dbReference type="EMBL" id="KIW67425.1"/>
    </source>
</evidence>
<keyword evidence="2" id="KW-0472">Membrane</keyword>
<dbReference type="Proteomes" id="UP000054266">
    <property type="component" value="Unassembled WGS sequence"/>
</dbReference>
<feature type="transmembrane region" description="Helical" evidence="2">
    <location>
        <begin position="62"/>
        <end position="79"/>
    </location>
</feature>
<evidence type="ECO:0000313" key="4">
    <source>
        <dbReference type="Proteomes" id="UP000054266"/>
    </source>
</evidence>
<feature type="transmembrane region" description="Helical" evidence="2">
    <location>
        <begin position="94"/>
        <end position="116"/>
    </location>
</feature>
<accession>A0A0D2FL21</accession>
<organism evidence="3 4">
    <name type="scientific">Phialophora macrospora</name>
    <dbReference type="NCBI Taxonomy" id="1851006"/>
    <lineage>
        <taxon>Eukaryota</taxon>
        <taxon>Fungi</taxon>
        <taxon>Dikarya</taxon>
        <taxon>Ascomycota</taxon>
        <taxon>Pezizomycotina</taxon>
        <taxon>Eurotiomycetes</taxon>
        <taxon>Chaetothyriomycetidae</taxon>
        <taxon>Chaetothyriales</taxon>
        <taxon>Herpotrichiellaceae</taxon>
        <taxon>Phialophora</taxon>
    </lineage>
</organism>
<feature type="compositionally biased region" description="Low complexity" evidence="1">
    <location>
        <begin position="27"/>
        <end position="54"/>
    </location>
</feature>
<proteinExistence type="predicted"/>
<protein>
    <submittedName>
        <fullName evidence="3">Uncharacterized protein</fullName>
    </submittedName>
</protein>
<dbReference type="HOGENOM" id="CLU_1713024_0_0_1"/>
<reference evidence="3 4" key="1">
    <citation type="submission" date="2015-01" db="EMBL/GenBank/DDBJ databases">
        <title>The Genome Sequence of Capronia semiimmersa CBS27337.</title>
        <authorList>
            <consortium name="The Broad Institute Genomics Platform"/>
            <person name="Cuomo C."/>
            <person name="de Hoog S."/>
            <person name="Gorbushina A."/>
            <person name="Stielow B."/>
            <person name="Teixiera M."/>
            <person name="Abouelleil A."/>
            <person name="Chapman S.B."/>
            <person name="Priest M."/>
            <person name="Young S.K."/>
            <person name="Wortman J."/>
            <person name="Nusbaum C."/>
            <person name="Birren B."/>
        </authorList>
    </citation>
    <scope>NUCLEOTIDE SEQUENCE [LARGE SCALE GENOMIC DNA]</scope>
    <source>
        <strain evidence="3 4">CBS 27337</strain>
    </source>
</reference>
<name>A0A0D2FL21_9EURO</name>
<keyword evidence="2" id="KW-1133">Transmembrane helix</keyword>
<feature type="transmembrane region" description="Helical" evidence="2">
    <location>
        <begin position="128"/>
        <end position="152"/>
    </location>
</feature>
<evidence type="ECO:0000256" key="1">
    <source>
        <dbReference type="SAM" id="MobiDB-lite"/>
    </source>
</evidence>
<sequence length="153" mass="17248">METLPKYQDYKYCKVDLEKSLIETDMEQQTTETTPQTSDSSPPTTLPQTSDSSPPTLRLLQFTRIALFLLPFVATGFYLNKPESICTNQLRTEVVVGAVGGLVAWMGNFVIEYLVIQHGIKDEKHRQVVLHIVTLFWSYSCGIMYSGVFASLC</sequence>
<feature type="region of interest" description="Disordered" evidence="1">
    <location>
        <begin position="26"/>
        <end position="54"/>
    </location>
</feature>
<dbReference type="EMBL" id="KN846959">
    <property type="protein sequence ID" value="KIW67425.1"/>
    <property type="molecule type" value="Genomic_DNA"/>
</dbReference>
<gene>
    <name evidence="3" type="ORF">PV04_06682</name>
</gene>